<protein>
    <submittedName>
        <fullName evidence="2">Uncharacterized protein</fullName>
    </submittedName>
</protein>
<name>A8LZN3_SALAI</name>
<dbReference type="STRING" id="391037.Sare_2026"/>
<organism evidence="2">
    <name type="scientific">Salinispora arenicola (strain CNS-205)</name>
    <dbReference type="NCBI Taxonomy" id="391037"/>
    <lineage>
        <taxon>Bacteria</taxon>
        <taxon>Bacillati</taxon>
        <taxon>Actinomycetota</taxon>
        <taxon>Actinomycetes</taxon>
        <taxon>Micromonosporales</taxon>
        <taxon>Micromonosporaceae</taxon>
        <taxon>Salinispora</taxon>
    </lineage>
</organism>
<dbReference type="EMBL" id="CP000850">
    <property type="protein sequence ID" value="ABV97896.1"/>
    <property type="molecule type" value="Genomic_DNA"/>
</dbReference>
<dbReference type="OrthoDB" id="3482007at2"/>
<dbReference type="InterPro" id="IPR012675">
    <property type="entry name" value="Beta-grasp_dom_sf"/>
</dbReference>
<proteinExistence type="predicted"/>
<accession>A8LZN3</accession>
<feature type="compositionally biased region" description="Basic residues" evidence="1">
    <location>
        <begin position="71"/>
        <end position="80"/>
    </location>
</feature>
<evidence type="ECO:0000256" key="1">
    <source>
        <dbReference type="SAM" id="MobiDB-lite"/>
    </source>
</evidence>
<reference evidence="2" key="1">
    <citation type="submission" date="2007-10" db="EMBL/GenBank/DDBJ databases">
        <title>Complete sequence of Salinispora arenicola CNS-205.</title>
        <authorList>
            <consortium name="US DOE Joint Genome Institute"/>
            <person name="Copeland A."/>
            <person name="Lucas S."/>
            <person name="Lapidus A."/>
            <person name="Barry K."/>
            <person name="Glavina del Rio T."/>
            <person name="Dalin E."/>
            <person name="Tice H."/>
            <person name="Pitluck S."/>
            <person name="Foster B."/>
            <person name="Schmutz J."/>
            <person name="Larimer F."/>
            <person name="Land M."/>
            <person name="Hauser L."/>
            <person name="Kyrpides N."/>
            <person name="Ivanova N."/>
            <person name="Jensen P.R."/>
            <person name="Moore B.S."/>
            <person name="Penn K."/>
            <person name="Jenkins C."/>
            <person name="Udwary D."/>
            <person name="Xiang L."/>
            <person name="Gontang E."/>
            <person name="Richardson P."/>
        </authorList>
    </citation>
    <scope>NUCLEOTIDE SEQUENCE [LARGE SCALE GENOMIC DNA]</scope>
    <source>
        <strain evidence="2">CNS-205</strain>
    </source>
</reference>
<evidence type="ECO:0000313" key="2">
    <source>
        <dbReference type="EMBL" id="ABV97896.1"/>
    </source>
</evidence>
<dbReference type="AlphaFoldDB" id="A8LZN3"/>
<dbReference type="Gene3D" id="3.10.20.30">
    <property type="match status" value="1"/>
</dbReference>
<feature type="region of interest" description="Disordered" evidence="1">
    <location>
        <begin position="70"/>
        <end position="89"/>
    </location>
</feature>
<dbReference type="eggNOG" id="COG1977">
    <property type="taxonomic scope" value="Bacteria"/>
</dbReference>
<gene>
    <name evidence="2" type="ordered locus">Sare_2026</name>
</gene>
<dbReference type="PATRIC" id="fig|391037.6.peg.2048"/>
<dbReference type="HOGENOM" id="CLU_2234640_0_0_11"/>
<sequence length="105" mass="11974">MVTVLPSAGWAHREQMTFACHEDTVRDVIREFVESYPHYRRRLLDDDGEPLTYDSVHLDGYLVEPTNRSRVAARRQHGSHRCAPGRGVTRRPVGVVATHQGQPLE</sequence>
<dbReference type="KEGG" id="saq:Sare_2026"/>